<keyword evidence="2" id="KW-0812">Transmembrane</keyword>
<dbReference type="OrthoDB" id="4403417at2"/>
<reference evidence="3 4" key="1">
    <citation type="submission" date="2013-10" db="EMBL/GenBank/DDBJ databases">
        <title>Complete genome sequence of Corynebacterium lactis DSM 45799(T), isolated from raw cow milk.</title>
        <authorList>
            <person name="Ruckert C."/>
            <person name="Albersmeier A."/>
            <person name="Lipski A."/>
            <person name="Kalinowski J."/>
        </authorList>
    </citation>
    <scope>NUCLEOTIDE SEQUENCE [LARGE SCALE GENOMIC DNA]</scope>
    <source>
        <strain evidence="3 4">RW2-5</strain>
    </source>
</reference>
<sequence length="276" mass="29915">MPEKQQPQQAQPPQAQRWALPPAVTRIDMATPRWAADALVSRRADGTYRWAVAGAITAGLYSFFSWLGVQTPGQDLLVAALGQFGAWLAAFVGIICLVVMAFSARQVLQTLRDRALYVRPGLSRSAADIQTMHMWPVRNIPGPIIALAESGVSAAMGPGRFVWYATCLLWPVAIGWFVLADIARTHFQAGIVTVLAFAATAMTARLLTLALAPEDLVRAIPTARGDEENAPAFWSKGLIKAPDASVEPERIEDPGSHAKNSPFEGTAGNFVDDYYR</sequence>
<dbReference type="STRING" id="1408189.CLAC_12045"/>
<feature type="transmembrane region" description="Helical" evidence="2">
    <location>
        <begin position="161"/>
        <end position="179"/>
    </location>
</feature>
<dbReference type="PATRIC" id="fig|1408189.4.peg.2430"/>
<evidence type="ECO:0000313" key="3">
    <source>
        <dbReference type="EMBL" id="ALA68733.1"/>
    </source>
</evidence>
<dbReference type="Proteomes" id="UP000058446">
    <property type="component" value="Chromosome"/>
</dbReference>
<feature type="transmembrane region" description="Helical" evidence="2">
    <location>
        <begin position="84"/>
        <end position="104"/>
    </location>
</feature>
<organism evidence="3 4">
    <name type="scientific">Corynebacterium lactis RW2-5</name>
    <dbReference type="NCBI Taxonomy" id="1408189"/>
    <lineage>
        <taxon>Bacteria</taxon>
        <taxon>Bacillati</taxon>
        <taxon>Actinomycetota</taxon>
        <taxon>Actinomycetes</taxon>
        <taxon>Mycobacteriales</taxon>
        <taxon>Corynebacteriaceae</taxon>
        <taxon>Corynebacterium</taxon>
    </lineage>
</organism>
<feature type="transmembrane region" description="Helical" evidence="2">
    <location>
        <begin position="191"/>
        <end position="212"/>
    </location>
</feature>
<evidence type="ECO:0000256" key="2">
    <source>
        <dbReference type="SAM" id="Phobius"/>
    </source>
</evidence>
<dbReference type="AlphaFoldDB" id="A0A0K2H452"/>
<evidence type="ECO:0000313" key="4">
    <source>
        <dbReference type="Proteomes" id="UP000058446"/>
    </source>
</evidence>
<proteinExistence type="predicted"/>
<dbReference type="RefSeq" id="WP_053413082.1">
    <property type="nucleotide sequence ID" value="NZ_CP006841.1"/>
</dbReference>
<keyword evidence="4" id="KW-1185">Reference proteome</keyword>
<protein>
    <submittedName>
        <fullName evidence="3">Uncharacterized protein</fullName>
    </submittedName>
</protein>
<feature type="transmembrane region" description="Helical" evidence="2">
    <location>
        <begin position="50"/>
        <end position="69"/>
    </location>
</feature>
<keyword evidence="2" id="KW-0472">Membrane</keyword>
<feature type="region of interest" description="Disordered" evidence="1">
    <location>
        <begin position="245"/>
        <end position="276"/>
    </location>
</feature>
<feature type="compositionally biased region" description="Basic and acidic residues" evidence="1">
    <location>
        <begin position="247"/>
        <end position="256"/>
    </location>
</feature>
<keyword evidence="2" id="KW-1133">Transmembrane helix</keyword>
<name>A0A0K2H452_9CORY</name>
<evidence type="ECO:0000256" key="1">
    <source>
        <dbReference type="SAM" id="MobiDB-lite"/>
    </source>
</evidence>
<dbReference type="KEGG" id="clw:CLAC_12045"/>
<gene>
    <name evidence="3" type="ORF">CLAC_12045</name>
</gene>
<dbReference type="EMBL" id="CP006841">
    <property type="protein sequence ID" value="ALA68733.1"/>
    <property type="molecule type" value="Genomic_DNA"/>
</dbReference>
<accession>A0A0K2H452</accession>